<evidence type="ECO:0000259" key="4">
    <source>
        <dbReference type="PROSITE" id="PS51000"/>
    </source>
</evidence>
<dbReference type="SMART" id="SM00420">
    <property type="entry name" value="HTH_DEOR"/>
    <property type="match status" value="1"/>
</dbReference>
<organism evidence="5 6">
    <name type="scientific">Streptomyces genisteinicus</name>
    <dbReference type="NCBI Taxonomy" id="2768068"/>
    <lineage>
        <taxon>Bacteria</taxon>
        <taxon>Bacillati</taxon>
        <taxon>Actinomycetota</taxon>
        <taxon>Actinomycetes</taxon>
        <taxon>Kitasatosporales</taxon>
        <taxon>Streptomycetaceae</taxon>
        <taxon>Streptomyces</taxon>
    </lineage>
</organism>
<dbReference type="GO" id="GO:0000976">
    <property type="term" value="F:transcription cis-regulatory region binding"/>
    <property type="evidence" value="ECO:0007669"/>
    <property type="project" value="TreeGrafter"/>
</dbReference>
<dbReference type="InterPro" id="IPR036390">
    <property type="entry name" value="WH_DNA-bd_sf"/>
</dbReference>
<evidence type="ECO:0000256" key="2">
    <source>
        <dbReference type="ARBA" id="ARBA00023125"/>
    </source>
</evidence>
<proteinExistence type="predicted"/>
<keyword evidence="3" id="KW-0804">Transcription</keyword>
<evidence type="ECO:0000256" key="1">
    <source>
        <dbReference type="ARBA" id="ARBA00023015"/>
    </source>
</evidence>
<dbReference type="PROSITE" id="PS51000">
    <property type="entry name" value="HTH_DEOR_2"/>
    <property type="match status" value="1"/>
</dbReference>
<dbReference type="KEGG" id="sgj:IAG43_08640"/>
<dbReference type="PRINTS" id="PR00037">
    <property type="entry name" value="HTHLACR"/>
</dbReference>
<dbReference type="AlphaFoldDB" id="A0A7H0HR36"/>
<keyword evidence="2" id="KW-0238">DNA-binding</keyword>
<dbReference type="Proteomes" id="UP000516230">
    <property type="component" value="Chromosome"/>
</dbReference>
<sequence length="357" mass="36723">MAASAQERRTRILDVVREAGSIRVVELAERLGIPAVTVRRDVAALADDGRLERTHGSVALPGGGAGGRGGGQGRVIGMLVPTVGQYFDEVVAGASAAATAAGARVVLGIAPYGAGSDRAQVERLLESDVDGLLLTPNWTPGEGLVGSDWLGELPVPAVLTERRAAPASPAAGLDAVCSDHRHGVLLALRRLAGLGHEAVLLAARADTRTAHEVRAGYAAAVGHLGLAQLPVIDVPSPADSRSPGDDGDLAARIAEAARSGVRAVLVHNDQDAIQLPPLLRAHGLTVPEDMALISYDDVYASLSQPPLTAVAPPKRAVGSEALGLLLRRLATGDEMPVHQTELLPTLKIRKSCGGPVA</sequence>
<dbReference type="Pfam" id="PF13377">
    <property type="entry name" value="Peripla_BP_3"/>
    <property type="match status" value="1"/>
</dbReference>
<protein>
    <submittedName>
        <fullName evidence="5">DeoR/GlpR family transcriptional regulator</fullName>
    </submittedName>
</protein>
<dbReference type="SUPFAM" id="SSF46785">
    <property type="entry name" value="Winged helix' DNA-binding domain"/>
    <property type="match status" value="1"/>
</dbReference>
<dbReference type="PANTHER" id="PTHR30146">
    <property type="entry name" value="LACI-RELATED TRANSCRIPTIONAL REPRESSOR"/>
    <property type="match status" value="1"/>
</dbReference>
<evidence type="ECO:0000256" key="3">
    <source>
        <dbReference type="ARBA" id="ARBA00023163"/>
    </source>
</evidence>
<feature type="domain" description="HTH deoR-type" evidence="4">
    <location>
        <begin position="5"/>
        <end position="60"/>
    </location>
</feature>
<evidence type="ECO:0000313" key="6">
    <source>
        <dbReference type="Proteomes" id="UP000516230"/>
    </source>
</evidence>
<dbReference type="InterPro" id="IPR028082">
    <property type="entry name" value="Peripla_BP_I"/>
</dbReference>
<dbReference type="PANTHER" id="PTHR30146:SF155">
    <property type="entry name" value="ALANINE RACEMASE"/>
    <property type="match status" value="1"/>
</dbReference>
<keyword evidence="1" id="KW-0805">Transcription regulation</keyword>
<dbReference type="Gene3D" id="1.10.10.10">
    <property type="entry name" value="Winged helix-like DNA-binding domain superfamily/Winged helix DNA-binding domain"/>
    <property type="match status" value="1"/>
</dbReference>
<dbReference type="RefSeq" id="WP_187740171.1">
    <property type="nucleotide sequence ID" value="NZ_CP060825.1"/>
</dbReference>
<dbReference type="InterPro" id="IPR046335">
    <property type="entry name" value="LacI/GalR-like_sensor"/>
</dbReference>
<name>A0A7H0HR36_9ACTN</name>
<accession>A0A7H0HR36</accession>
<reference evidence="5 6" key="1">
    <citation type="submission" date="2020-08" db="EMBL/GenBank/DDBJ databases">
        <title>A novel species.</title>
        <authorList>
            <person name="Gao J."/>
        </authorList>
    </citation>
    <scope>NUCLEOTIDE SEQUENCE [LARGE SCALE GENOMIC DNA]</scope>
    <source>
        <strain evidence="5 6">CRPJ-33</strain>
    </source>
</reference>
<evidence type="ECO:0000313" key="5">
    <source>
        <dbReference type="EMBL" id="QNP63002.1"/>
    </source>
</evidence>
<gene>
    <name evidence="5" type="ORF">IAG43_08640</name>
</gene>
<dbReference type="SUPFAM" id="SSF53822">
    <property type="entry name" value="Periplasmic binding protein-like I"/>
    <property type="match status" value="1"/>
</dbReference>
<dbReference type="Gene3D" id="3.40.50.2300">
    <property type="match status" value="2"/>
</dbReference>
<dbReference type="EMBL" id="CP060825">
    <property type="protein sequence ID" value="QNP63002.1"/>
    <property type="molecule type" value="Genomic_DNA"/>
</dbReference>
<dbReference type="InterPro" id="IPR001034">
    <property type="entry name" value="DeoR_HTH"/>
</dbReference>
<keyword evidence="6" id="KW-1185">Reference proteome</keyword>
<dbReference type="GO" id="GO:0003700">
    <property type="term" value="F:DNA-binding transcription factor activity"/>
    <property type="evidence" value="ECO:0007669"/>
    <property type="project" value="InterPro"/>
</dbReference>
<dbReference type="InterPro" id="IPR036388">
    <property type="entry name" value="WH-like_DNA-bd_sf"/>
</dbReference>
<dbReference type="Pfam" id="PF08220">
    <property type="entry name" value="HTH_DeoR"/>
    <property type="match status" value="1"/>
</dbReference>